<evidence type="ECO:0000313" key="2">
    <source>
        <dbReference type="EMBL" id="CAE17927.1"/>
    </source>
</evidence>
<reference evidence="2 3" key="1">
    <citation type="journal article" date="1998" name="Science">
        <title>Genome sequence of the nematode C. elegans: a platform for investigating biology.</title>
        <authorList>
            <consortium name="The C. elegans sequencing consortium"/>
            <person name="Sulson J.E."/>
            <person name="Waterston R."/>
        </authorList>
    </citation>
    <scope>NUCLEOTIDE SEQUENCE [LARGE SCALE GENOMIC DNA]</scope>
    <source>
        <strain evidence="2 3">Bristol N2</strain>
    </source>
</reference>
<feature type="chain" id="PRO_5004295388" evidence="1">
    <location>
        <begin position="30"/>
        <end position="205"/>
    </location>
</feature>
<dbReference type="Bgee" id="WBGene00011335">
    <property type="expression patterns" value="Expressed in pharyngeal muscle cell (C elegans) and 3 other cell types or tissues"/>
</dbReference>
<dbReference type="RefSeq" id="NP_001022299.1">
    <property type="nucleotide sequence ID" value="NM_001027128.4"/>
</dbReference>
<evidence type="ECO:0000256" key="1">
    <source>
        <dbReference type="SAM" id="SignalP"/>
    </source>
</evidence>
<evidence type="ECO:0007829" key="5">
    <source>
        <dbReference type="PeptideAtlas" id="Q7YWV0"/>
    </source>
</evidence>
<dbReference type="OMA" id="SYRLMEN"/>
<evidence type="ECO:0000313" key="3">
    <source>
        <dbReference type="Proteomes" id="UP000001940"/>
    </source>
</evidence>
<dbReference type="CTD" id="259461"/>
<dbReference type="OrthoDB" id="5788768at2759"/>
<feature type="signal peptide" evidence="1">
    <location>
        <begin position="1"/>
        <end position="29"/>
    </location>
</feature>
<keyword evidence="3" id="KW-1185">Reference proteome</keyword>
<evidence type="ECO:0000313" key="4">
    <source>
        <dbReference type="WormBase" id="T01E8.8"/>
    </source>
</evidence>
<dbReference type="PeptideAtlas" id="Q7YWV0"/>
<organism evidence="2 3">
    <name type="scientific">Caenorhabditis elegans</name>
    <dbReference type="NCBI Taxonomy" id="6239"/>
    <lineage>
        <taxon>Eukaryota</taxon>
        <taxon>Metazoa</taxon>
        <taxon>Ecdysozoa</taxon>
        <taxon>Nematoda</taxon>
        <taxon>Chromadorea</taxon>
        <taxon>Rhabditida</taxon>
        <taxon>Rhabditina</taxon>
        <taxon>Rhabditomorpha</taxon>
        <taxon>Rhabditoidea</taxon>
        <taxon>Rhabditidae</taxon>
        <taxon>Peloderinae</taxon>
        <taxon>Caenorhabditis</taxon>
    </lineage>
</organism>
<proteinExistence type="evidence at protein level"/>
<dbReference type="UCSC" id="T01E8.8">
    <property type="organism name" value="c. elegans"/>
</dbReference>
<dbReference type="HOGENOM" id="CLU_1416322_0_0_1"/>
<sequence length="205" mass="23407">MDAAATLKSEMISKSLLILAIILFSTSSAKEKNYVEIPEPALLNGTSYVISSFSPKIFVRSADFSLNSTQCIHYSFKMLERRVRLHSYTCILGEGGFCTLDKFWFPDDKEGCTYLRPWSHKVADWSFYFVLEKRPRKYGKAFHERQKKLKRQASTPKREMSTKPIGHLTLYGVVDCDKVCAGKEEKSLGSYADGTFHKGRAHRLN</sequence>
<dbReference type="eggNOG" id="ENOG502TF9C">
    <property type="taxonomic scope" value="Eukaryota"/>
</dbReference>
<dbReference type="FunCoup" id="Q7YWV0">
    <property type="interactions" value="1522"/>
</dbReference>
<protein>
    <submittedName>
        <fullName evidence="2">BPTI/Kunitz inhibitor domain-containing protein</fullName>
    </submittedName>
</protein>
<dbReference type="Proteomes" id="UP000001940">
    <property type="component" value="Chromosome II"/>
</dbReference>
<dbReference type="PaxDb" id="6239-T01E8.8"/>
<name>Q7YWV0_CAEEL</name>
<dbReference type="EMBL" id="BX284602">
    <property type="protein sequence ID" value="CAE17927.1"/>
    <property type="molecule type" value="Genomic_DNA"/>
</dbReference>
<dbReference type="KEGG" id="cel:CELE_T01E8.8"/>
<keyword evidence="1" id="KW-0732">Signal</keyword>
<gene>
    <name evidence="2 4" type="primary">pugs-6</name>
    <name evidence="2" type="ORF">CELE_T01E8.8</name>
    <name evidence="4" type="ORF">T01E8.8</name>
</gene>
<dbReference type="InParanoid" id="Q7YWV0"/>
<accession>Q7YWV0</accession>
<dbReference type="WormBase" id="T01E8.8">
    <property type="protein sequence ID" value="CE34977"/>
    <property type="gene ID" value="WBGene00011335"/>
    <property type="gene designation" value="pugs-6"/>
</dbReference>
<dbReference type="AGR" id="WB:WBGene00011335"/>
<keyword evidence="5" id="KW-1267">Proteomics identification</keyword>
<dbReference type="AlphaFoldDB" id="Q7YWV0"/>
<dbReference type="GeneID" id="259461"/>